<sequence length="73" mass="8706">MSAYEIAERMRKHALENRNSLTDADHKHWQDLLAEGRIVEAIKAFRAMTACNLKQAKDTVEHYRARKEIKYFW</sequence>
<accession>A0AAE7WMH2</accession>
<dbReference type="Gene3D" id="3.30.1390.10">
    <property type="match status" value="1"/>
</dbReference>
<dbReference type="EMBL" id="MZ326861">
    <property type="protein sequence ID" value="QYW02211.1"/>
    <property type="molecule type" value="Genomic_DNA"/>
</dbReference>
<proteinExistence type="predicted"/>
<evidence type="ECO:0000313" key="2">
    <source>
        <dbReference type="Proteomes" id="UP000827261"/>
    </source>
</evidence>
<organism evidence="1 2">
    <name type="scientific">Stenotrophomonas phage Philippe</name>
    <dbReference type="NCBI Taxonomy" id="2859655"/>
    <lineage>
        <taxon>Viruses</taxon>
        <taxon>Duplodnaviria</taxon>
        <taxon>Heunggongvirae</taxon>
        <taxon>Uroviricota</taxon>
        <taxon>Caudoviricetes</taxon>
        <taxon>Schitoviridae</taxon>
        <taxon>Philippevirus</taxon>
        <taxon>Philippevirus philippe</taxon>
    </lineage>
</organism>
<dbReference type="InterPro" id="IPR014719">
    <property type="entry name" value="Ribosomal_bL12_C/ClpS-like"/>
</dbReference>
<name>A0AAE7WMH2_9CAUD</name>
<keyword evidence="2" id="KW-1185">Reference proteome</keyword>
<evidence type="ECO:0000313" key="1">
    <source>
        <dbReference type="EMBL" id="QYW02211.1"/>
    </source>
</evidence>
<dbReference type="Proteomes" id="UP000827261">
    <property type="component" value="Segment"/>
</dbReference>
<reference evidence="1" key="1">
    <citation type="submission" date="2021-06" db="EMBL/GenBank/DDBJ databases">
        <title>Complete genome sequence of Stenotrophomonas maltophilia phage Philippe.</title>
        <authorList>
            <person name="Vallavanatt I."/>
            <person name="Bartz M."/>
            <person name="Clark J."/>
            <person name="Burrowes B."/>
            <person name="Liu M."/>
            <person name="Gill J."/>
        </authorList>
    </citation>
    <scope>NUCLEOTIDE SEQUENCE</scope>
</reference>
<gene>
    <name evidence="1" type="ORF">CPT_Philippe_012</name>
</gene>
<protein>
    <submittedName>
        <fullName evidence="1">Uncharacterized protein</fullName>
    </submittedName>
</protein>